<dbReference type="SUPFAM" id="SSF56563">
    <property type="entry name" value="Major capsid protein gp5"/>
    <property type="match status" value="1"/>
</dbReference>
<evidence type="ECO:0000313" key="4">
    <source>
        <dbReference type="Proteomes" id="UP000306145"/>
    </source>
</evidence>
<feature type="domain" description="Phage capsid-like C-terminal" evidence="2">
    <location>
        <begin position="18"/>
        <end position="290"/>
    </location>
</feature>
<dbReference type="InterPro" id="IPR024455">
    <property type="entry name" value="Phage_capsid"/>
</dbReference>
<comment type="subcellular location">
    <subcellularLocation>
        <location evidence="1">Virion</location>
    </subcellularLocation>
</comment>
<dbReference type="NCBIfam" id="TIGR01554">
    <property type="entry name" value="major_cap_HK97"/>
    <property type="match status" value="1"/>
</dbReference>
<dbReference type="OrthoDB" id="156689at2"/>
<dbReference type="Pfam" id="PF05065">
    <property type="entry name" value="Phage_capsid"/>
    <property type="match status" value="1"/>
</dbReference>
<dbReference type="Proteomes" id="UP000306145">
    <property type="component" value="Unassembled WGS sequence"/>
</dbReference>
<dbReference type="InterPro" id="IPR054612">
    <property type="entry name" value="Phage_capsid-like_C"/>
</dbReference>
<evidence type="ECO:0000259" key="2">
    <source>
        <dbReference type="Pfam" id="PF05065"/>
    </source>
</evidence>
<comment type="caution">
    <text evidence="3">The sequence shown here is derived from an EMBL/GenBank/DDBJ whole genome shotgun (WGS) entry which is preliminary data.</text>
</comment>
<accession>A0A5C4QDV4</accession>
<dbReference type="AlphaFoldDB" id="A0A5C4QDV4"/>
<sequence>MAFNDVIGRDENGAIELSESVSKEILKAAASQSVVSQLATRVPMSSLVTRQAQVSGLPEAYFVGSDTGLKQTTKVQWKGVELQAEPIACLVVIPDDFQADSFENISAQAKTLIAEAIGRTIDNACLFGVNKPATWGPSLYAQAVAAGNHVDYDDTKDFGVNAANVALKVVEDGFKPTAYATEPGLRWRMLGERDAQGGPIFTQLAGEAYEGLALHGIPAVESDNGAWDADVRLIAGEWKNALLGVRQDVTVSMHKDGVIVDETGKVLFSAMQSDSQIMRVVTRVAWNVANPATNRNTVEAARSPFALLLNEGTAAS</sequence>
<proteinExistence type="predicted"/>
<keyword evidence="4" id="KW-1185">Reference proteome</keyword>
<dbReference type="EMBL" id="VDFY01000300">
    <property type="protein sequence ID" value="TNH21443.1"/>
    <property type="molecule type" value="Genomic_DNA"/>
</dbReference>
<evidence type="ECO:0000313" key="3">
    <source>
        <dbReference type="EMBL" id="TNH21443.1"/>
    </source>
</evidence>
<reference evidence="3 4" key="1">
    <citation type="submission" date="2019-06" db="EMBL/GenBank/DDBJ databases">
        <title>Micromonospora ordensis sp. nov., isolated from deep marine sediment.</title>
        <authorList>
            <person name="Veyisoglu A."/>
            <person name="Carro L."/>
            <person name="Klenk H.-P."/>
            <person name="Sahin N."/>
        </authorList>
    </citation>
    <scope>NUCLEOTIDE SEQUENCE [LARGE SCALE GENOMIC DNA]</scope>
    <source>
        <strain evidence="3 4">S2509</strain>
    </source>
</reference>
<dbReference type="RefSeq" id="WP_139588048.1">
    <property type="nucleotide sequence ID" value="NZ_VDFY01000300.1"/>
</dbReference>
<organism evidence="3 4">
    <name type="scientific">Micromonospora orduensis</name>
    <dbReference type="NCBI Taxonomy" id="1420891"/>
    <lineage>
        <taxon>Bacteria</taxon>
        <taxon>Bacillati</taxon>
        <taxon>Actinomycetota</taxon>
        <taxon>Actinomycetes</taxon>
        <taxon>Micromonosporales</taxon>
        <taxon>Micromonosporaceae</taxon>
        <taxon>Micromonospora</taxon>
    </lineage>
</organism>
<name>A0A5C4QDV4_9ACTN</name>
<evidence type="ECO:0000256" key="1">
    <source>
        <dbReference type="ARBA" id="ARBA00004328"/>
    </source>
</evidence>
<protein>
    <submittedName>
        <fullName evidence="3">Phage major capsid protein</fullName>
    </submittedName>
</protein>
<gene>
    <name evidence="3" type="ORF">FHG89_31640</name>
</gene>